<organism evidence="2 3">
    <name type="scientific">Capsella rubella</name>
    <dbReference type="NCBI Taxonomy" id="81985"/>
    <lineage>
        <taxon>Eukaryota</taxon>
        <taxon>Viridiplantae</taxon>
        <taxon>Streptophyta</taxon>
        <taxon>Embryophyta</taxon>
        <taxon>Tracheophyta</taxon>
        <taxon>Spermatophyta</taxon>
        <taxon>Magnoliopsida</taxon>
        <taxon>eudicotyledons</taxon>
        <taxon>Gunneridae</taxon>
        <taxon>Pentapetalae</taxon>
        <taxon>rosids</taxon>
        <taxon>malvids</taxon>
        <taxon>Brassicales</taxon>
        <taxon>Brassicaceae</taxon>
        <taxon>Camelineae</taxon>
        <taxon>Capsella</taxon>
    </lineage>
</organism>
<keyword evidence="1" id="KW-0472">Membrane</keyword>
<keyword evidence="3" id="KW-1185">Reference proteome</keyword>
<accession>R0GQN7</accession>
<keyword evidence="1" id="KW-0812">Transmembrane</keyword>
<protein>
    <submittedName>
        <fullName evidence="2">Uncharacterized protein</fullName>
    </submittedName>
</protein>
<feature type="transmembrane region" description="Helical" evidence="1">
    <location>
        <begin position="64"/>
        <end position="85"/>
    </location>
</feature>
<reference evidence="3" key="1">
    <citation type="journal article" date="2013" name="Nat. Genet.">
        <title>The Capsella rubella genome and the genomic consequences of rapid mating system evolution.</title>
        <authorList>
            <person name="Slotte T."/>
            <person name="Hazzouri K.M."/>
            <person name="Agren J.A."/>
            <person name="Koenig D."/>
            <person name="Maumus F."/>
            <person name="Guo Y.L."/>
            <person name="Steige K."/>
            <person name="Platts A.E."/>
            <person name="Escobar J.S."/>
            <person name="Newman L.K."/>
            <person name="Wang W."/>
            <person name="Mandakova T."/>
            <person name="Vello E."/>
            <person name="Smith L.M."/>
            <person name="Henz S.R."/>
            <person name="Steffen J."/>
            <person name="Takuno S."/>
            <person name="Brandvain Y."/>
            <person name="Coop G."/>
            <person name="Andolfatto P."/>
            <person name="Hu T.T."/>
            <person name="Blanchette M."/>
            <person name="Clark R.M."/>
            <person name="Quesneville H."/>
            <person name="Nordborg M."/>
            <person name="Gaut B.S."/>
            <person name="Lysak M.A."/>
            <person name="Jenkins J."/>
            <person name="Grimwood J."/>
            <person name="Chapman J."/>
            <person name="Prochnik S."/>
            <person name="Shu S."/>
            <person name="Rokhsar D."/>
            <person name="Schmutz J."/>
            <person name="Weigel D."/>
            <person name="Wright S.I."/>
        </authorList>
    </citation>
    <scope>NUCLEOTIDE SEQUENCE [LARGE SCALE GENOMIC DNA]</scope>
    <source>
        <strain evidence="3">cv. Monte Gargano</strain>
    </source>
</reference>
<evidence type="ECO:0000256" key="1">
    <source>
        <dbReference type="SAM" id="Phobius"/>
    </source>
</evidence>
<dbReference type="Proteomes" id="UP000029121">
    <property type="component" value="Unassembled WGS sequence"/>
</dbReference>
<gene>
    <name evidence="2" type="ORF">CARUB_v10007883mg</name>
</gene>
<sequence>MLHHIHLLLFQTKLPKQTPKNCMLSGFDVFILGEIETFFFIVSISICVVIVVVHFAAAATLSIVAFQFPAAATLCFLCQDLYTALILSPSYLWLNSNVISLIVTSSSWHLRRWLNKSP</sequence>
<keyword evidence="1" id="KW-1133">Transmembrane helix</keyword>
<evidence type="ECO:0000313" key="3">
    <source>
        <dbReference type="Proteomes" id="UP000029121"/>
    </source>
</evidence>
<feature type="transmembrane region" description="Helical" evidence="1">
    <location>
        <begin position="37"/>
        <end position="57"/>
    </location>
</feature>
<dbReference type="AlphaFoldDB" id="R0GQN7"/>
<evidence type="ECO:0000313" key="2">
    <source>
        <dbReference type="EMBL" id="EOA19204.1"/>
    </source>
</evidence>
<name>R0GQN7_9BRAS</name>
<proteinExistence type="predicted"/>
<dbReference type="EMBL" id="KB870811">
    <property type="protein sequence ID" value="EOA19204.1"/>
    <property type="molecule type" value="Genomic_DNA"/>
</dbReference>